<evidence type="ECO:0000256" key="1">
    <source>
        <dbReference type="ARBA" id="ARBA00010928"/>
    </source>
</evidence>
<accession>A0A9D2HEF9</accession>
<comment type="caution">
    <text evidence="5">The sequence shown here is derived from an EMBL/GenBank/DDBJ whole genome shotgun (WGS) entry which is preliminary data.</text>
</comment>
<dbReference type="InterPro" id="IPR000683">
    <property type="entry name" value="Gfo/Idh/MocA-like_OxRdtase_N"/>
</dbReference>
<feature type="domain" description="GFO/IDH/MocA-like oxidoreductase" evidence="4">
    <location>
        <begin position="137"/>
        <end position="253"/>
    </location>
</feature>
<dbReference type="Pfam" id="PF01408">
    <property type="entry name" value="GFO_IDH_MocA"/>
    <property type="match status" value="1"/>
</dbReference>
<dbReference type="AlphaFoldDB" id="A0A9D2HEF9"/>
<reference evidence="5" key="2">
    <citation type="submission" date="2021-04" db="EMBL/GenBank/DDBJ databases">
        <authorList>
            <person name="Gilroy R."/>
        </authorList>
    </citation>
    <scope>NUCLEOTIDE SEQUENCE</scope>
    <source>
        <strain evidence="5">CHK178-16964</strain>
    </source>
</reference>
<comment type="similarity">
    <text evidence="1">Belongs to the Gfo/Idh/MocA family.</text>
</comment>
<evidence type="ECO:0000313" key="5">
    <source>
        <dbReference type="EMBL" id="HJA70050.1"/>
    </source>
</evidence>
<dbReference type="SUPFAM" id="SSF51735">
    <property type="entry name" value="NAD(P)-binding Rossmann-fold domains"/>
    <property type="match status" value="1"/>
</dbReference>
<dbReference type="Gene3D" id="3.30.360.10">
    <property type="entry name" value="Dihydrodipicolinate Reductase, domain 2"/>
    <property type="match status" value="1"/>
</dbReference>
<name>A0A9D2HEF9_9FIRM</name>
<sequence>MGLEKGKVRWGVLGTATIAENHTLPGMKEACNCQLYAIAGRDPEKTKRFQEKFGFEKTYGSYAELLEDENVDAVYIPLPNQLHKEWTIKAARKKKHILCEKPLAPTVDEVKEVVEICRQEGVILMEAFAYLHSKATREVIQAVRGGAVGKPLFVETVFMVKPWAKENIRMRKETMGGGTYDQGCYNISLMLNLLDEMPDEITAQAHFMENGVDDFSSIYFHFPSGARGYAISGMCCGQRADRYFIHGTEGTLEAPLPYNAKGSLEYYIHKNGKTEKREVETPSNYQLEAEQMGRCILEGEEPLVSNELSIKTAAVLTEALKKIGYY</sequence>
<dbReference type="InterPro" id="IPR050984">
    <property type="entry name" value="Gfo/Idh/MocA_domain"/>
</dbReference>
<keyword evidence="2" id="KW-0560">Oxidoreductase</keyword>
<dbReference type="EMBL" id="DWZA01000004">
    <property type="protein sequence ID" value="HJA70050.1"/>
    <property type="molecule type" value="Genomic_DNA"/>
</dbReference>
<organism evidence="5 6">
    <name type="scientific">Candidatus Lachnoclostridium stercoravium</name>
    <dbReference type="NCBI Taxonomy" id="2838633"/>
    <lineage>
        <taxon>Bacteria</taxon>
        <taxon>Bacillati</taxon>
        <taxon>Bacillota</taxon>
        <taxon>Clostridia</taxon>
        <taxon>Lachnospirales</taxon>
        <taxon>Lachnospiraceae</taxon>
    </lineage>
</organism>
<dbReference type="PANTHER" id="PTHR22604:SF105">
    <property type="entry name" value="TRANS-1,2-DIHYDROBENZENE-1,2-DIOL DEHYDROGENASE"/>
    <property type="match status" value="1"/>
</dbReference>
<gene>
    <name evidence="5" type="ORF">IAA07_00530</name>
</gene>
<feature type="domain" description="Gfo/Idh/MocA-like oxidoreductase N-terminal" evidence="3">
    <location>
        <begin position="8"/>
        <end position="127"/>
    </location>
</feature>
<evidence type="ECO:0000259" key="4">
    <source>
        <dbReference type="Pfam" id="PF22725"/>
    </source>
</evidence>
<protein>
    <submittedName>
        <fullName evidence="5">Gfo/Idh/MocA family oxidoreductase</fullName>
    </submittedName>
</protein>
<dbReference type="PANTHER" id="PTHR22604">
    <property type="entry name" value="OXIDOREDUCTASES"/>
    <property type="match status" value="1"/>
</dbReference>
<dbReference type="GO" id="GO:0016491">
    <property type="term" value="F:oxidoreductase activity"/>
    <property type="evidence" value="ECO:0007669"/>
    <property type="project" value="UniProtKB-KW"/>
</dbReference>
<dbReference type="Pfam" id="PF22725">
    <property type="entry name" value="GFO_IDH_MocA_C3"/>
    <property type="match status" value="1"/>
</dbReference>
<dbReference type="SUPFAM" id="SSF55347">
    <property type="entry name" value="Glyceraldehyde-3-phosphate dehydrogenase-like, C-terminal domain"/>
    <property type="match status" value="1"/>
</dbReference>
<dbReference type="InterPro" id="IPR055170">
    <property type="entry name" value="GFO_IDH_MocA-like_dom"/>
</dbReference>
<evidence type="ECO:0000259" key="3">
    <source>
        <dbReference type="Pfam" id="PF01408"/>
    </source>
</evidence>
<dbReference type="Gene3D" id="3.40.50.720">
    <property type="entry name" value="NAD(P)-binding Rossmann-like Domain"/>
    <property type="match status" value="1"/>
</dbReference>
<dbReference type="InterPro" id="IPR036291">
    <property type="entry name" value="NAD(P)-bd_dom_sf"/>
</dbReference>
<reference evidence="5" key="1">
    <citation type="journal article" date="2021" name="PeerJ">
        <title>Extensive microbial diversity within the chicken gut microbiome revealed by metagenomics and culture.</title>
        <authorList>
            <person name="Gilroy R."/>
            <person name="Ravi A."/>
            <person name="Getino M."/>
            <person name="Pursley I."/>
            <person name="Horton D.L."/>
            <person name="Alikhan N.F."/>
            <person name="Baker D."/>
            <person name="Gharbi K."/>
            <person name="Hall N."/>
            <person name="Watson M."/>
            <person name="Adriaenssens E.M."/>
            <person name="Foster-Nyarko E."/>
            <person name="Jarju S."/>
            <person name="Secka A."/>
            <person name="Antonio M."/>
            <person name="Oren A."/>
            <person name="Chaudhuri R.R."/>
            <person name="La Ragione R."/>
            <person name="Hildebrand F."/>
            <person name="Pallen M.J."/>
        </authorList>
    </citation>
    <scope>NUCLEOTIDE SEQUENCE</scope>
    <source>
        <strain evidence="5">CHK178-16964</strain>
    </source>
</reference>
<dbReference type="Proteomes" id="UP000823900">
    <property type="component" value="Unassembled WGS sequence"/>
</dbReference>
<dbReference type="GO" id="GO:0000166">
    <property type="term" value="F:nucleotide binding"/>
    <property type="evidence" value="ECO:0007669"/>
    <property type="project" value="InterPro"/>
</dbReference>
<evidence type="ECO:0000256" key="2">
    <source>
        <dbReference type="ARBA" id="ARBA00023002"/>
    </source>
</evidence>
<proteinExistence type="inferred from homology"/>
<evidence type="ECO:0000313" key="6">
    <source>
        <dbReference type="Proteomes" id="UP000823900"/>
    </source>
</evidence>